<name>A0A1U7Z196_NELNU</name>
<evidence type="ECO:0000256" key="1">
    <source>
        <dbReference type="ARBA" id="ARBA00004370"/>
    </source>
</evidence>
<keyword evidence="3" id="KW-0863">Zinc-finger</keyword>
<evidence type="ECO:0000313" key="7">
    <source>
        <dbReference type="RefSeq" id="XP_010240882.1"/>
    </source>
</evidence>
<evidence type="ECO:0000256" key="3">
    <source>
        <dbReference type="ARBA" id="ARBA00022771"/>
    </source>
</evidence>
<evidence type="ECO:0000256" key="5">
    <source>
        <dbReference type="ARBA" id="ARBA00023136"/>
    </source>
</evidence>
<dbReference type="eggNOG" id="KOG0800">
    <property type="taxonomic scope" value="Eukaryota"/>
</dbReference>
<dbReference type="Proteomes" id="UP000189703">
    <property type="component" value="Unplaced"/>
</dbReference>
<dbReference type="KEGG" id="nnu:104585634"/>
<keyword evidence="2" id="KW-0479">Metal-binding</keyword>
<proteinExistence type="predicted"/>
<dbReference type="GO" id="GO:0016020">
    <property type="term" value="C:membrane"/>
    <property type="evidence" value="ECO:0007669"/>
    <property type="project" value="UniProtKB-SubCell"/>
</dbReference>
<evidence type="ECO:0000256" key="4">
    <source>
        <dbReference type="ARBA" id="ARBA00022833"/>
    </source>
</evidence>
<protein>
    <submittedName>
        <fullName evidence="7">NEP1-interacting protein-like 2</fullName>
    </submittedName>
</protein>
<dbReference type="PANTHER" id="PTHR46151:SF12">
    <property type="entry name" value="RING_U-BOX SUPERFAMILY PROTEIN"/>
    <property type="match status" value="1"/>
</dbReference>
<keyword evidence="4" id="KW-0862">Zinc</keyword>
<dbReference type="GO" id="GO:0008270">
    <property type="term" value="F:zinc ion binding"/>
    <property type="evidence" value="ECO:0007669"/>
    <property type="project" value="UniProtKB-KW"/>
</dbReference>
<sequence>MVGFGGILLRLPCKAFCAVLTCISVVGGTAVGTVRDAVKSQSPEPAGIHRLPGIAAIAGAVAAIELLQSSLIDGAITTVDLFRSLMQGKIFQEWMSHLIDKAYQCHWQHSTRERHDIYDNACSQGMPLSLVTKLPQFYFAYDNKTTDTCDVIHCTICLEDFKEGESARRLPNCSHFFHLICIDGWLVRNGSCPNCRKDAWCNILIPFKDTCRYITR</sequence>
<dbReference type="PANTHER" id="PTHR46151">
    <property type="entry name" value="NEP1-INTERACTING PROTEIN-LIKE 2"/>
    <property type="match status" value="1"/>
</dbReference>
<evidence type="ECO:0000313" key="6">
    <source>
        <dbReference type="Proteomes" id="UP000189703"/>
    </source>
</evidence>
<dbReference type="InterPro" id="IPR001841">
    <property type="entry name" value="Znf_RING"/>
</dbReference>
<dbReference type="AlphaFoldDB" id="A0A1U7Z196"/>
<comment type="subcellular location">
    <subcellularLocation>
        <location evidence="1">Membrane</location>
    </subcellularLocation>
</comment>
<reference evidence="7" key="1">
    <citation type="submission" date="2025-08" db="UniProtKB">
        <authorList>
            <consortium name="RefSeq"/>
        </authorList>
    </citation>
    <scope>IDENTIFICATION</scope>
</reference>
<organism evidence="6 7">
    <name type="scientific">Nelumbo nucifera</name>
    <name type="common">Sacred lotus</name>
    <dbReference type="NCBI Taxonomy" id="4432"/>
    <lineage>
        <taxon>Eukaryota</taxon>
        <taxon>Viridiplantae</taxon>
        <taxon>Streptophyta</taxon>
        <taxon>Embryophyta</taxon>
        <taxon>Tracheophyta</taxon>
        <taxon>Spermatophyta</taxon>
        <taxon>Magnoliopsida</taxon>
        <taxon>Proteales</taxon>
        <taxon>Nelumbonaceae</taxon>
        <taxon>Nelumbo</taxon>
    </lineage>
</organism>
<dbReference type="Gene3D" id="3.30.40.10">
    <property type="entry name" value="Zinc/RING finger domain, C3HC4 (zinc finger)"/>
    <property type="match status" value="1"/>
</dbReference>
<dbReference type="OrthoDB" id="8062037at2759"/>
<dbReference type="SMART" id="SM00184">
    <property type="entry name" value="RING"/>
    <property type="match status" value="1"/>
</dbReference>
<dbReference type="GeneID" id="104585634"/>
<accession>A0A1U7Z196</accession>
<keyword evidence="6" id="KW-1185">Reference proteome</keyword>
<dbReference type="RefSeq" id="XP_010240882.1">
    <property type="nucleotide sequence ID" value="XM_010242580.2"/>
</dbReference>
<gene>
    <name evidence="7" type="primary">LOC104585634</name>
</gene>
<dbReference type="SUPFAM" id="SSF57850">
    <property type="entry name" value="RING/U-box"/>
    <property type="match status" value="1"/>
</dbReference>
<dbReference type="PROSITE" id="PS50089">
    <property type="entry name" value="ZF_RING_2"/>
    <property type="match status" value="1"/>
</dbReference>
<dbReference type="InterPro" id="IPR013083">
    <property type="entry name" value="Znf_RING/FYVE/PHD"/>
</dbReference>
<keyword evidence="5" id="KW-0472">Membrane</keyword>
<dbReference type="Pfam" id="PF13639">
    <property type="entry name" value="zf-RING_2"/>
    <property type="match status" value="1"/>
</dbReference>
<evidence type="ECO:0000256" key="2">
    <source>
        <dbReference type="ARBA" id="ARBA00022723"/>
    </source>
</evidence>